<evidence type="ECO:0000313" key="6">
    <source>
        <dbReference type="EMBL" id="GMH07665.1"/>
    </source>
</evidence>
<proteinExistence type="inferred from homology"/>
<dbReference type="GO" id="GO:0005819">
    <property type="term" value="C:spindle"/>
    <property type="evidence" value="ECO:0007669"/>
    <property type="project" value="TreeGrafter"/>
</dbReference>
<comment type="subcellular location">
    <subcellularLocation>
        <location evidence="1">Cytoplasm</location>
        <location evidence="1">Cytoskeleton</location>
    </subcellularLocation>
</comment>
<dbReference type="GO" id="GO:0000911">
    <property type="term" value="P:cytokinesis by cell plate formation"/>
    <property type="evidence" value="ECO:0007669"/>
    <property type="project" value="TreeGrafter"/>
</dbReference>
<reference evidence="6" key="1">
    <citation type="submission" date="2023-05" db="EMBL/GenBank/DDBJ databases">
        <title>Nepenthes gracilis genome sequencing.</title>
        <authorList>
            <person name="Fukushima K."/>
        </authorList>
    </citation>
    <scope>NUCLEOTIDE SEQUENCE</scope>
    <source>
        <strain evidence="6">SING2019-196</strain>
    </source>
</reference>
<accession>A0AAD3XKE7</accession>
<dbReference type="Proteomes" id="UP001279734">
    <property type="component" value="Unassembled WGS sequence"/>
</dbReference>
<dbReference type="AlphaFoldDB" id="A0AAD3XKE7"/>
<dbReference type="InterPro" id="IPR007145">
    <property type="entry name" value="MAP65_Ase1_PRC1"/>
</dbReference>
<evidence type="ECO:0000256" key="4">
    <source>
        <dbReference type="ARBA" id="ARBA00023212"/>
    </source>
</evidence>
<evidence type="ECO:0000313" key="7">
    <source>
        <dbReference type="Proteomes" id="UP001279734"/>
    </source>
</evidence>
<protein>
    <submittedName>
        <fullName evidence="6">Uncharacterized protein</fullName>
    </submittedName>
</protein>
<dbReference type="GO" id="GO:0000226">
    <property type="term" value="P:microtubule cytoskeleton organization"/>
    <property type="evidence" value="ECO:0007669"/>
    <property type="project" value="InterPro"/>
</dbReference>
<feature type="transmembrane region" description="Helical" evidence="5">
    <location>
        <begin position="116"/>
        <end position="136"/>
    </location>
</feature>
<dbReference type="EMBL" id="BSYO01000007">
    <property type="protein sequence ID" value="GMH07665.1"/>
    <property type="molecule type" value="Genomic_DNA"/>
</dbReference>
<dbReference type="GO" id="GO:0008017">
    <property type="term" value="F:microtubule binding"/>
    <property type="evidence" value="ECO:0007669"/>
    <property type="project" value="InterPro"/>
</dbReference>
<comment type="similarity">
    <text evidence="2">Belongs to the MAP65/ASE1 family.</text>
</comment>
<dbReference type="PANTHER" id="PTHR19321">
    <property type="entry name" value="PROTEIN REGULATOR OF CYTOKINESIS 1 PRC1-RELATED"/>
    <property type="match status" value="1"/>
</dbReference>
<dbReference type="GO" id="GO:0005874">
    <property type="term" value="C:microtubule"/>
    <property type="evidence" value="ECO:0007669"/>
    <property type="project" value="UniProtKB-KW"/>
</dbReference>
<evidence type="ECO:0000256" key="5">
    <source>
        <dbReference type="SAM" id="Phobius"/>
    </source>
</evidence>
<keyword evidence="3" id="KW-0493">Microtubule</keyword>
<keyword evidence="5" id="KW-0472">Membrane</keyword>
<name>A0AAD3XKE7_NEPGR</name>
<keyword evidence="5" id="KW-1133">Transmembrane helix</keyword>
<organism evidence="6 7">
    <name type="scientific">Nepenthes gracilis</name>
    <name type="common">Slender pitcher plant</name>
    <dbReference type="NCBI Taxonomy" id="150966"/>
    <lineage>
        <taxon>Eukaryota</taxon>
        <taxon>Viridiplantae</taxon>
        <taxon>Streptophyta</taxon>
        <taxon>Embryophyta</taxon>
        <taxon>Tracheophyta</taxon>
        <taxon>Spermatophyta</taxon>
        <taxon>Magnoliopsida</taxon>
        <taxon>eudicotyledons</taxon>
        <taxon>Gunneridae</taxon>
        <taxon>Pentapetalae</taxon>
        <taxon>Caryophyllales</taxon>
        <taxon>Nepenthaceae</taxon>
        <taxon>Nepenthes</taxon>
    </lineage>
</organism>
<gene>
    <name evidence="6" type="ORF">Nepgr_009505</name>
</gene>
<keyword evidence="5" id="KW-0812">Transmembrane</keyword>
<dbReference type="PANTHER" id="PTHR19321:SF41">
    <property type="entry name" value="FASCETTO-RELATED"/>
    <property type="match status" value="1"/>
</dbReference>
<comment type="caution">
    <text evidence="6">The sequence shown here is derived from an EMBL/GenBank/DDBJ whole genome shotgun (WGS) entry which is preliminary data.</text>
</comment>
<evidence type="ECO:0000256" key="1">
    <source>
        <dbReference type="ARBA" id="ARBA00004245"/>
    </source>
</evidence>
<dbReference type="GO" id="GO:0005737">
    <property type="term" value="C:cytoplasm"/>
    <property type="evidence" value="ECO:0007669"/>
    <property type="project" value="TreeGrafter"/>
</dbReference>
<evidence type="ECO:0000256" key="3">
    <source>
        <dbReference type="ARBA" id="ARBA00022701"/>
    </source>
</evidence>
<sequence length="302" mass="34091">MKKCVGRQATRRPKSCLEKIKHKKRELGSSSSQLHVASPIEQLQTQQYQPPMTYMQLLVGQQLHTPMCGPAHAEGSDYLTNHRKCAMQQLTYMKQQEIQELGLGNKMRFSKRSQRVMLILNMKAWLVGILGSYLSLENRGKDHGCSCRAEFGLINNVQNAKQEAKAVAAQLHGGVGLHDFGAWLPSMEIYAHAHKEIDAEAAQEKILALDDLGNVEPSELIADMDSQIAKAKEEALSRKEILNKVEKWMSACEEESWLKRLTFIKGYWKEPYLCISSFSKFALGEFSILGSELLTLYCCNLL</sequence>
<evidence type="ECO:0000256" key="2">
    <source>
        <dbReference type="ARBA" id="ARBA00006187"/>
    </source>
</evidence>
<keyword evidence="4" id="KW-0963">Cytoplasm</keyword>
<dbReference type="Gene3D" id="1.20.58.1520">
    <property type="match status" value="1"/>
</dbReference>
<keyword evidence="4" id="KW-0206">Cytoskeleton</keyword>
<keyword evidence="7" id="KW-1185">Reference proteome</keyword>